<protein>
    <recommendedName>
        <fullName evidence="7">Putative N-acetylmannosamine-6-phosphate 2-epimerase</fullName>
        <ecNumber evidence="7">5.1.3.9</ecNumber>
    </recommendedName>
    <alternativeName>
        <fullName evidence="7">ManNAc-6-P epimerase</fullName>
    </alternativeName>
</protein>
<dbReference type="EMBL" id="JBHSIU010000010">
    <property type="protein sequence ID" value="MFC4997927.1"/>
    <property type="molecule type" value="Genomic_DNA"/>
</dbReference>
<dbReference type="PANTHER" id="PTHR36204:SF1">
    <property type="entry name" value="N-ACETYLMANNOSAMINE-6-PHOSPHATE 2-EPIMERASE-RELATED"/>
    <property type="match status" value="1"/>
</dbReference>
<evidence type="ECO:0000256" key="4">
    <source>
        <dbReference type="ARBA" id="ARBA00007439"/>
    </source>
</evidence>
<accession>A0ABV9VNH7</accession>
<comment type="similarity">
    <text evidence="4 7">Belongs to the NanE family.</text>
</comment>
<proteinExistence type="inferred from homology"/>
<organism evidence="8 9">
    <name type="scientific">Dactylosporangium cerinum</name>
    <dbReference type="NCBI Taxonomy" id="1434730"/>
    <lineage>
        <taxon>Bacteria</taxon>
        <taxon>Bacillati</taxon>
        <taxon>Actinomycetota</taxon>
        <taxon>Actinomycetes</taxon>
        <taxon>Micromonosporales</taxon>
        <taxon>Micromonosporaceae</taxon>
        <taxon>Dactylosporangium</taxon>
    </lineage>
</organism>
<name>A0ABV9VNH7_9ACTN</name>
<gene>
    <name evidence="7" type="primary">nanE</name>
    <name evidence="8" type="ORF">ACFPIJ_08815</name>
</gene>
<evidence type="ECO:0000256" key="6">
    <source>
        <dbReference type="ARBA" id="ARBA00023277"/>
    </source>
</evidence>
<dbReference type="InterPro" id="IPR011060">
    <property type="entry name" value="RibuloseP-bd_barrel"/>
</dbReference>
<keyword evidence="6 7" id="KW-0119">Carbohydrate metabolism</keyword>
<dbReference type="EC" id="5.1.3.9" evidence="7"/>
<dbReference type="InterPro" id="IPR007260">
    <property type="entry name" value="NanE"/>
</dbReference>
<comment type="catalytic activity">
    <reaction evidence="1 7">
        <text>an N-acyl-D-glucosamine 6-phosphate = an N-acyl-D-mannosamine 6-phosphate</text>
        <dbReference type="Rhea" id="RHEA:23932"/>
        <dbReference type="ChEBI" id="CHEBI:57599"/>
        <dbReference type="ChEBI" id="CHEBI:57666"/>
        <dbReference type="EC" id="5.1.3.9"/>
    </reaction>
</comment>
<dbReference type="GO" id="GO:0047465">
    <property type="term" value="F:N-acylglucosamine-6-phosphate 2-epimerase activity"/>
    <property type="evidence" value="ECO:0007669"/>
    <property type="project" value="UniProtKB-EC"/>
</dbReference>
<comment type="caution">
    <text evidence="8">The sequence shown here is derived from an EMBL/GenBank/DDBJ whole genome shotgun (WGS) entry which is preliminary data.</text>
</comment>
<keyword evidence="9" id="KW-1185">Reference proteome</keyword>
<evidence type="ECO:0000256" key="5">
    <source>
        <dbReference type="ARBA" id="ARBA00023235"/>
    </source>
</evidence>
<evidence type="ECO:0000256" key="2">
    <source>
        <dbReference type="ARBA" id="ARBA00002147"/>
    </source>
</evidence>
<reference evidence="9" key="1">
    <citation type="journal article" date="2019" name="Int. J. Syst. Evol. Microbiol.">
        <title>The Global Catalogue of Microorganisms (GCM) 10K type strain sequencing project: providing services to taxonomists for standard genome sequencing and annotation.</title>
        <authorList>
            <consortium name="The Broad Institute Genomics Platform"/>
            <consortium name="The Broad Institute Genome Sequencing Center for Infectious Disease"/>
            <person name="Wu L."/>
            <person name="Ma J."/>
        </authorList>
    </citation>
    <scope>NUCLEOTIDE SEQUENCE [LARGE SCALE GENOMIC DNA]</scope>
    <source>
        <strain evidence="9">CGMCC 4.7152</strain>
    </source>
</reference>
<dbReference type="Gene3D" id="3.20.20.70">
    <property type="entry name" value="Aldolase class I"/>
    <property type="match status" value="1"/>
</dbReference>
<evidence type="ECO:0000256" key="3">
    <source>
        <dbReference type="ARBA" id="ARBA00005081"/>
    </source>
</evidence>
<sequence length="229" mass="22984">MNLTDLMTAIRGGLVVSCQAGPAHPLRDTATIRRLAEAAVLGGATAVRCGGVGGLADIRAVADAVTVPVVGLTKRGDSGVFITPTVADALEVLAAGAGVVATDATARPRPDGASLQDTVRAVHDAGGLVMADVSTVAEGVAAAACGADLIATTLSGYTSYSTQLTGPDIALVRELTAELPAVPVVAEGRYHRPEHVRQALDAGAAAVVVGTAITDPAWITSRFAEVTDR</sequence>
<dbReference type="RefSeq" id="WP_380114171.1">
    <property type="nucleotide sequence ID" value="NZ_JBHSIU010000010.1"/>
</dbReference>
<comment type="function">
    <text evidence="2 7">Converts N-acetylmannosamine-6-phosphate (ManNAc-6-P) to N-acetylglucosamine-6-phosphate (GlcNAc-6-P).</text>
</comment>
<dbReference type="HAMAP" id="MF_01235">
    <property type="entry name" value="ManNAc6P_epimer"/>
    <property type="match status" value="1"/>
</dbReference>
<dbReference type="NCBIfam" id="NF002231">
    <property type="entry name" value="PRK01130.1"/>
    <property type="match status" value="1"/>
</dbReference>
<evidence type="ECO:0000256" key="7">
    <source>
        <dbReference type="HAMAP-Rule" id="MF_01235"/>
    </source>
</evidence>
<keyword evidence="5 7" id="KW-0413">Isomerase</keyword>
<dbReference type="CDD" id="cd04729">
    <property type="entry name" value="NanE"/>
    <property type="match status" value="1"/>
</dbReference>
<dbReference type="PANTHER" id="PTHR36204">
    <property type="entry name" value="N-ACETYLMANNOSAMINE-6-PHOSPHATE 2-EPIMERASE-RELATED"/>
    <property type="match status" value="1"/>
</dbReference>
<dbReference type="Proteomes" id="UP001595912">
    <property type="component" value="Unassembled WGS sequence"/>
</dbReference>
<dbReference type="SUPFAM" id="SSF51366">
    <property type="entry name" value="Ribulose-phoshate binding barrel"/>
    <property type="match status" value="1"/>
</dbReference>
<evidence type="ECO:0000256" key="1">
    <source>
        <dbReference type="ARBA" id="ARBA00000056"/>
    </source>
</evidence>
<dbReference type="Pfam" id="PF04131">
    <property type="entry name" value="NanE"/>
    <property type="match status" value="1"/>
</dbReference>
<comment type="pathway">
    <text evidence="3 7">Amino-sugar metabolism; N-acetylneuraminate degradation; D-fructose 6-phosphate from N-acetylneuraminate: step 3/5.</text>
</comment>
<dbReference type="InterPro" id="IPR013785">
    <property type="entry name" value="Aldolase_TIM"/>
</dbReference>
<evidence type="ECO:0000313" key="8">
    <source>
        <dbReference type="EMBL" id="MFC4997927.1"/>
    </source>
</evidence>
<evidence type="ECO:0000313" key="9">
    <source>
        <dbReference type="Proteomes" id="UP001595912"/>
    </source>
</evidence>